<dbReference type="PANTHER" id="PTHR11575:SF24">
    <property type="entry name" value="5'-NUCLEOTIDASE"/>
    <property type="match status" value="1"/>
</dbReference>
<reference evidence="2" key="1">
    <citation type="journal article" date="2014" name="Front. Microbiol.">
        <title>High frequency of phylogenetically diverse reductive dehalogenase-homologous genes in deep subseafloor sedimentary metagenomes.</title>
        <authorList>
            <person name="Kawai M."/>
            <person name="Futagami T."/>
            <person name="Toyoda A."/>
            <person name="Takaki Y."/>
            <person name="Nishi S."/>
            <person name="Hori S."/>
            <person name="Arai W."/>
            <person name="Tsubouchi T."/>
            <person name="Morono Y."/>
            <person name="Uchiyama I."/>
            <person name="Ito T."/>
            <person name="Fujiyama A."/>
            <person name="Inagaki F."/>
            <person name="Takami H."/>
        </authorList>
    </citation>
    <scope>NUCLEOTIDE SEQUENCE</scope>
    <source>
        <strain evidence="2">Expedition CK06-06</strain>
    </source>
</reference>
<evidence type="ECO:0000259" key="1">
    <source>
        <dbReference type="Pfam" id="PF02872"/>
    </source>
</evidence>
<feature type="non-terminal residue" evidence="2">
    <location>
        <position position="1"/>
    </location>
</feature>
<dbReference type="InterPro" id="IPR036907">
    <property type="entry name" value="5'-Nucleotdase_C_sf"/>
</dbReference>
<dbReference type="SUPFAM" id="SSF55816">
    <property type="entry name" value="5'-nucleotidase (syn. UDP-sugar hydrolase), C-terminal domain"/>
    <property type="match status" value="1"/>
</dbReference>
<dbReference type="GO" id="GO:0009166">
    <property type="term" value="P:nucleotide catabolic process"/>
    <property type="evidence" value="ECO:0007669"/>
    <property type="project" value="InterPro"/>
</dbReference>
<comment type="caution">
    <text evidence="2">The sequence shown here is derived from an EMBL/GenBank/DDBJ whole genome shotgun (WGS) entry which is preliminary data.</text>
</comment>
<dbReference type="InterPro" id="IPR008334">
    <property type="entry name" value="5'-Nucleotdase_C"/>
</dbReference>
<dbReference type="Gene3D" id="3.90.780.10">
    <property type="entry name" value="5'-Nucleotidase, C-terminal domain"/>
    <property type="match status" value="1"/>
</dbReference>
<gene>
    <name evidence="2" type="ORF">S12H4_55394</name>
</gene>
<evidence type="ECO:0000313" key="2">
    <source>
        <dbReference type="EMBL" id="GAJ21083.1"/>
    </source>
</evidence>
<name>X1UUA9_9ZZZZ</name>
<feature type="domain" description="5'-Nucleotidase C-terminal" evidence="1">
    <location>
        <begin position="41"/>
        <end position="171"/>
    </location>
</feature>
<organism evidence="2">
    <name type="scientific">marine sediment metagenome</name>
    <dbReference type="NCBI Taxonomy" id="412755"/>
    <lineage>
        <taxon>unclassified sequences</taxon>
        <taxon>metagenomes</taxon>
        <taxon>ecological metagenomes</taxon>
    </lineage>
</organism>
<dbReference type="PANTHER" id="PTHR11575">
    <property type="entry name" value="5'-NUCLEOTIDASE-RELATED"/>
    <property type="match status" value="1"/>
</dbReference>
<dbReference type="GO" id="GO:0016787">
    <property type="term" value="F:hydrolase activity"/>
    <property type="evidence" value="ECO:0007669"/>
    <property type="project" value="InterPro"/>
</dbReference>
<dbReference type="AlphaFoldDB" id="X1UUA9"/>
<proteinExistence type="predicted"/>
<protein>
    <recommendedName>
        <fullName evidence="1">5'-Nucleotidase C-terminal domain-containing protein</fullName>
    </recommendedName>
</protein>
<accession>X1UUA9</accession>
<sequence length="216" mass="25115">KVFKDNLDECTELICTKSEGMRWDVEKRVGSAETFQYKKKVIGRAEAELTREGDDPQIGSFVADVLSWIVSADATIIPRSGIRKDLRKGDISLEDIFDLNYRDIIYTFRVKGAELYKMMDFNIKLNEDRRCCVSGFNFTYRVVEELGKNNIVEFPVDPSKEFRIATTGYLVRRMLKFLGDEVNCKNSDITMNEAMMRWFQQFGKISSIKPRIKRIE</sequence>
<dbReference type="InterPro" id="IPR006179">
    <property type="entry name" value="5_nucleotidase/apyrase"/>
</dbReference>
<dbReference type="Pfam" id="PF02872">
    <property type="entry name" value="5_nucleotid_C"/>
    <property type="match status" value="1"/>
</dbReference>
<dbReference type="EMBL" id="BARW01035531">
    <property type="protein sequence ID" value="GAJ21083.1"/>
    <property type="molecule type" value="Genomic_DNA"/>
</dbReference>